<evidence type="ECO:0000256" key="1">
    <source>
        <dbReference type="SAM" id="MobiDB-lite"/>
    </source>
</evidence>
<organism evidence="2">
    <name type="scientific">marine metagenome</name>
    <dbReference type="NCBI Taxonomy" id="408172"/>
    <lineage>
        <taxon>unclassified sequences</taxon>
        <taxon>metagenomes</taxon>
        <taxon>ecological metagenomes</taxon>
    </lineage>
</organism>
<dbReference type="EMBL" id="UINC01114915">
    <property type="protein sequence ID" value="SVC85562.1"/>
    <property type="molecule type" value="Genomic_DNA"/>
</dbReference>
<feature type="non-terminal residue" evidence="2">
    <location>
        <position position="1"/>
    </location>
</feature>
<accession>A0A382QLG4</accession>
<feature type="region of interest" description="Disordered" evidence="1">
    <location>
        <begin position="1"/>
        <end position="27"/>
    </location>
</feature>
<evidence type="ECO:0000313" key="2">
    <source>
        <dbReference type="EMBL" id="SVC85562.1"/>
    </source>
</evidence>
<name>A0A382QLG4_9ZZZZ</name>
<protein>
    <submittedName>
        <fullName evidence="2">Uncharacterized protein</fullName>
    </submittedName>
</protein>
<feature type="non-terminal residue" evidence="2">
    <location>
        <position position="39"/>
    </location>
</feature>
<dbReference type="AlphaFoldDB" id="A0A382QLG4"/>
<gene>
    <name evidence="2" type="ORF">METZ01_LOCUS338416</name>
</gene>
<sequence>PNWHPVHGKSLCGKHDSGRRKNISNVDGLAHSTPKIACI</sequence>
<proteinExistence type="predicted"/>
<reference evidence="2" key="1">
    <citation type="submission" date="2018-05" db="EMBL/GenBank/DDBJ databases">
        <authorList>
            <person name="Lanie J.A."/>
            <person name="Ng W.-L."/>
            <person name="Kazmierczak K.M."/>
            <person name="Andrzejewski T.M."/>
            <person name="Davidsen T.M."/>
            <person name="Wayne K.J."/>
            <person name="Tettelin H."/>
            <person name="Glass J.I."/>
            <person name="Rusch D."/>
            <person name="Podicherti R."/>
            <person name="Tsui H.-C.T."/>
            <person name="Winkler M.E."/>
        </authorList>
    </citation>
    <scope>NUCLEOTIDE SEQUENCE</scope>
</reference>